<dbReference type="OrthoDB" id="2976051at2759"/>
<dbReference type="InterPro" id="IPR038765">
    <property type="entry name" value="Papain-like_cys_pep_sf"/>
</dbReference>
<gene>
    <name evidence="9" type="ORF">FIBSPDRAFT_902399</name>
</gene>
<dbReference type="GO" id="GO:0008270">
    <property type="term" value="F:zinc ion binding"/>
    <property type="evidence" value="ECO:0007669"/>
    <property type="project" value="UniProtKB-KW"/>
</dbReference>
<dbReference type="GO" id="GO:0008234">
    <property type="term" value="F:cysteine-type peptidase activity"/>
    <property type="evidence" value="ECO:0007669"/>
    <property type="project" value="UniProtKB-KW"/>
</dbReference>
<sequence>MFQVPTAVVSAGLIGRRGNAVECWESDLTGRASDRYLSVYSPGVLADAEVLNRQSSSIIIPDGSRYFISALVPVYPGDICSLLGNFMPQDPYMFYVAFGHVTTPFLHLQAFNLFVTLGPLLHHEKDFSFFRARTIIHAGELWYAPFITLLIPHHLDFPIHFPPALRKLYQYTDRAELSDVNLPNVEIIPKNHRAWRRTEVEMGPITEIQAAMASRLQESWGRSLLKTKDVTSVVIGDLNSVHGGDSNRLRPSAKQVENIFPAFRRQEHLATNSFEALSKFAQLNTDRVYHRRNGVGFDSAHRHKNENVAPVTLLTTVDSNGRMVPVATCISEDITTPTLVLYLRETKRVIEARAASIVYDSATVEDRSPEEVEQIKREAAHIVKYGWNPSHFMIDKSTAEKHAIEQVWGTDVVIRVCQFHIVQAIQRWVEECNKNGSKTGSSKKKTKPRLSRCRDTVEDPWETALKIFEGELRQFCTDIGLPLGQTRDGTFNTNNWTEAAFKTFDLVFLESRKNKRIDRLASILLNDFLPHYRFWSWKESRPSKQFVVVTRQGHDFWSADNVIPVKRNLGHFKVYYTMPDNQTRSHTVDHVKPHCTCTQLALTGKYCSHLWAVEWFKSNGPVSDWNTAAASDTTAALAVCSSFGQSVQATNFKRTRDEVFTSRVNELLGHLDPQNYTTSAYSFRGGAGAEEEEAGADSTPVSPTQEIPRPRKSRKREAPSSGSLTLFQSPSRKRPGRSAAVSPLHPGHSKGTLPVYTHQGSPGHRIKQFAPRFRKSHSLAARSSSPTPQPHRHHHIQLSEEQPLPSLYASLAPTASRALKLPSTSSSALLPAISLNTLSNTCSQHSLHLAKGKGRNKLPDRTSFERLSDLLDGFSASELEPETSDPQFTERSLEWETSGSWHSMLSMINELSRKLDQPFVVFLGSGEAEASETLMQSWHCTPFRRKLEFSERFESTHVLFIRPIVSELVEAPSTSGGFRAIVEEYDDGVNGNSIIYDPMPSALGDPGLADVQFSSFVAAFLQQRQLKTMIFHSEFQNRGGLKRQTVLQCLSGYDHRLRARLAYQNSDNIWAAPPQTVYCGTVANGMASGSDTQLVSHSAVPGGAPLVHSALPDTVLCIVMQSPVSAAVAVSCAHASRLRRRARPGIRGREQEDGRSGVFGTIRQQHDRQTVQQPRTTPRLSRQDIHRLIEPGEWLNDEIVNAYGQLLDAHSNSDVFFLSSFFMHRLHRDGYAGISKWLKGITGKREQGLLTGRVKYLLFPISEPVDRSADTGGDHWTLGVLDCNKREGIYYDSLAHPRSKGLAIFQKLAREYVEGRANTEHVSSAEAKRWVFRAGLTQQSNSYDCGLFVLTKQATIAFNQSRDFAPENMTNVRRHIALQLYAGQVYLPDYPGSPDSQINTDITEGISSDTANAAHILLDLSTLTRRQALLAPNLSAPVVQRRVRFDSNVNVQEFLKQEA</sequence>
<dbReference type="GO" id="GO:0006508">
    <property type="term" value="P:proteolysis"/>
    <property type="evidence" value="ECO:0007669"/>
    <property type="project" value="UniProtKB-KW"/>
</dbReference>
<keyword evidence="5" id="KW-0863">Zinc-finger</keyword>
<evidence type="ECO:0000259" key="7">
    <source>
        <dbReference type="PROSITE" id="PS50600"/>
    </source>
</evidence>
<feature type="region of interest" description="Disordered" evidence="6">
    <location>
        <begin position="679"/>
        <end position="763"/>
    </location>
</feature>
<name>A0A167X9E5_9AGAM</name>
<dbReference type="PROSITE" id="PS50966">
    <property type="entry name" value="ZF_SWIM"/>
    <property type="match status" value="1"/>
</dbReference>
<proteinExistence type="inferred from homology"/>
<keyword evidence="5" id="KW-0862">Zinc</keyword>
<dbReference type="PROSITE" id="PS50600">
    <property type="entry name" value="ULP_PROTEASE"/>
    <property type="match status" value="1"/>
</dbReference>
<dbReference type="STRING" id="436010.A0A167X9E5"/>
<dbReference type="InterPro" id="IPR003653">
    <property type="entry name" value="Peptidase_C48_C"/>
</dbReference>
<dbReference type="GO" id="GO:0019784">
    <property type="term" value="F:deNEDDylase activity"/>
    <property type="evidence" value="ECO:0007669"/>
    <property type="project" value="InterPro"/>
</dbReference>
<evidence type="ECO:0000256" key="2">
    <source>
        <dbReference type="ARBA" id="ARBA00022670"/>
    </source>
</evidence>
<evidence type="ECO:0000256" key="4">
    <source>
        <dbReference type="ARBA" id="ARBA00022807"/>
    </source>
</evidence>
<dbReference type="Gene3D" id="3.40.395.10">
    <property type="entry name" value="Adenoviral Proteinase, Chain A"/>
    <property type="match status" value="1"/>
</dbReference>
<dbReference type="Proteomes" id="UP000076532">
    <property type="component" value="Unassembled WGS sequence"/>
</dbReference>
<feature type="domain" description="Ubiquitin-like protease family profile" evidence="7">
    <location>
        <begin position="1178"/>
        <end position="1356"/>
    </location>
</feature>
<keyword evidence="10" id="KW-1185">Reference proteome</keyword>
<dbReference type="EMBL" id="KV417766">
    <property type="protein sequence ID" value="KZP06969.1"/>
    <property type="molecule type" value="Genomic_DNA"/>
</dbReference>
<evidence type="ECO:0008006" key="11">
    <source>
        <dbReference type="Google" id="ProtNLM"/>
    </source>
</evidence>
<dbReference type="PANTHER" id="PTHR46468:SF1">
    <property type="entry name" value="SENTRIN-SPECIFIC PROTEASE 8"/>
    <property type="match status" value="1"/>
</dbReference>
<dbReference type="InterPro" id="IPR044613">
    <property type="entry name" value="Nep1/2-like"/>
</dbReference>
<dbReference type="Pfam" id="PF02902">
    <property type="entry name" value="Peptidase_C48"/>
    <property type="match status" value="1"/>
</dbReference>
<evidence type="ECO:0000256" key="3">
    <source>
        <dbReference type="ARBA" id="ARBA00022801"/>
    </source>
</evidence>
<dbReference type="InterPro" id="IPR007527">
    <property type="entry name" value="Znf_SWIM"/>
</dbReference>
<evidence type="ECO:0000256" key="5">
    <source>
        <dbReference type="PROSITE-ProRule" id="PRU00325"/>
    </source>
</evidence>
<evidence type="ECO:0000313" key="9">
    <source>
        <dbReference type="EMBL" id="KZP06969.1"/>
    </source>
</evidence>
<feature type="compositionally biased region" description="Polar residues" evidence="6">
    <location>
        <begin position="720"/>
        <end position="730"/>
    </location>
</feature>
<reference evidence="9 10" key="1">
    <citation type="journal article" date="2016" name="Mol. Biol. Evol.">
        <title>Comparative Genomics of Early-Diverging Mushroom-Forming Fungi Provides Insights into the Origins of Lignocellulose Decay Capabilities.</title>
        <authorList>
            <person name="Nagy L.G."/>
            <person name="Riley R."/>
            <person name="Tritt A."/>
            <person name="Adam C."/>
            <person name="Daum C."/>
            <person name="Floudas D."/>
            <person name="Sun H."/>
            <person name="Yadav J.S."/>
            <person name="Pangilinan J."/>
            <person name="Larsson K.H."/>
            <person name="Matsuura K."/>
            <person name="Barry K."/>
            <person name="Labutti K."/>
            <person name="Kuo R."/>
            <person name="Ohm R.A."/>
            <person name="Bhattacharya S.S."/>
            <person name="Shirouzu T."/>
            <person name="Yoshinaga Y."/>
            <person name="Martin F.M."/>
            <person name="Grigoriev I.V."/>
            <person name="Hibbett D.S."/>
        </authorList>
    </citation>
    <scope>NUCLEOTIDE SEQUENCE [LARGE SCALE GENOMIC DNA]</scope>
    <source>
        <strain evidence="9 10">CBS 109695</strain>
    </source>
</reference>
<dbReference type="SUPFAM" id="SSF54001">
    <property type="entry name" value="Cysteine proteinases"/>
    <property type="match status" value="1"/>
</dbReference>
<dbReference type="GO" id="GO:0000338">
    <property type="term" value="P:protein deneddylation"/>
    <property type="evidence" value="ECO:0007669"/>
    <property type="project" value="TreeGrafter"/>
</dbReference>
<comment type="similarity">
    <text evidence="1">Belongs to the peptidase C48 family.</text>
</comment>
<organism evidence="9 10">
    <name type="scientific">Athelia psychrophila</name>
    <dbReference type="NCBI Taxonomy" id="1759441"/>
    <lineage>
        <taxon>Eukaryota</taxon>
        <taxon>Fungi</taxon>
        <taxon>Dikarya</taxon>
        <taxon>Basidiomycota</taxon>
        <taxon>Agaricomycotina</taxon>
        <taxon>Agaricomycetes</taxon>
        <taxon>Agaricomycetidae</taxon>
        <taxon>Atheliales</taxon>
        <taxon>Atheliaceae</taxon>
        <taxon>Athelia</taxon>
    </lineage>
</organism>
<keyword evidence="2" id="KW-0645">Protease</keyword>
<evidence type="ECO:0000259" key="8">
    <source>
        <dbReference type="PROSITE" id="PS50966"/>
    </source>
</evidence>
<feature type="region of interest" description="Disordered" evidence="6">
    <location>
        <begin position="776"/>
        <end position="798"/>
    </location>
</feature>
<evidence type="ECO:0000256" key="1">
    <source>
        <dbReference type="ARBA" id="ARBA00005234"/>
    </source>
</evidence>
<keyword evidence="3" id="KW-0378">Hydrolase</keyword>
<dbReference type="PANTHER" id="PTHR46468">
    <property type="entry name" value="SENTRIN-SPECIFIC PROTEASE 8"/>
    <property type="match status" value="1"/>
</dbReference>
<accession>A0A167X9E5</accession>
<evidence type="ECO:0000313" key="10">
    <source>
        <dbReference type="Proteomes" id="UP000076532"/>
    </source>
</evidence>
<feature type="domain" description="SWIM-type" evidence="8">
    <location>
        <begin position="572"/>
        <end position="618"/>
    </location>
</feature>
<keyword evidence="4" id="KW-0788">Thiol protease</keyword>
<keyword evidence="5" id="KW-0479">Metal-binding</keyword>
<evidence type="ECO:0000256" key="6">
    <source>
        <dbReference type="SAM" id="MobiDB-lite"/>
    </source>
</evidence>
<protein>
    <recommendedName>
        <fullName evidence="11">Ubiquitin-like protease family profile domain-containing protein</fullName>
    </recommendedName>
</protein>